<proteinExistence type="predicted"/>
<dbReference type="WBParaSite" id="nRc.2.0.1.t00380-RA">
    <property type="protein sequence ID" value="nRc.2.0.1.t00380-RA"/>
    <property type="gene ID" value="nRc.2.0.1.g00380"/>
</dbReference>
<evidence type="ECO:0000313" key="2">
    <source>
        <dbReference type="Proteomes" id="UP000887565"/>
    </source>
</evidence>
<evidence type="ECO:0000313" key="3">
    <source>
        <dbReference type="WBParaSite" id="nRc.2.0.1.t00380-RA"/>
    </source>
</evidence>
<reference evidence="3" key="1">
    <citation type="submission" date="2022-11" db="UniProtKB">
        <authorList>
            <consortium name="WormBaseParasite"/>
        </authorList>
    </citation>
    <scope>IDENTIFICATION</scope>
</reference>
<dbReference type="Proteomes" id="UP000887565">
    <property type="component" value="Unplaced"/>
</dbReference>
<evidence type="ECO:0000256" key="1">
    <source>
        <dbReference type="SAM" id="MobiDB-lite"/>
    </source>
</evidence>
<feature type="region of interest" description="Disordered" evidence="1">
    <location>
        <begin position="52"/>
        <end position="83"/>
    </location>
</feature>
<sequence>MIATAEIRNKLNQPAVMVVNENAARMNRSTVLKANKRARCTRQVSTKTRIPAVSANHQREALKNLPKDEFKAPLPPPPMDVEW</sequence>
<dbReference type="AlphaFoldDB" id="A0A915HFE1"/>
<feature type="compositionally biased region" description="Basic and acidic residues" evidence="1">
    <location>
        <begin position="57"/>
        <end position="71"/>
    </location>
</feature>
<organism evidence="2 3">
    <name type="scientific">Romanomermis culicivorax</name>
    <name type="common">Nematode worm</name>
    <dbReference type="NCBI Taxonomy" id="13658"/>
    <lineage>
        <taxon>Eukaryota</taxon>
        <taxon>Metazoa</taxon>
        <taxon>Ecdysozoa</taxon>
        <taxon>Nematoda</taxon>
        <taxon>Enoplea</taxon>
        <taxon>Dorylaimia</taxon>
        <taxon>Mermithida</taxon>
        <taxon>Mermithoidea</taxon>
        <taxon>Mermithidae</taxon>
        <taxon>Romanomermis</taxon>
    </lineage>
</organism>
<feature type="compositionally biased region" description="Pro residues" evidence="1">
    <location>
        <begin position="73"/>
        <end position="83"/>
    </location>
</feature>
<keyword evidence="2" id="KW-1185">Reference proteome</keyword>
<accession>A0A915HFE1</accession>
<name>A0A915HFE1_ROMCU</name>
<protein>
    <submittedName>
        <fullName evidence="3">Uncharacterized protein</fullName>
    </submittedName>
</protein>